<organism evidence="1 2">
    <name type="scientific">Pocillopora damicornis</name>
    <name type="common">Cauliflower coral</name>
    <name type="synonym">Millepora damicornis</name>
    <dbReference type="NCBI Taxonomy" id="46731"/>
    <lineage>
        <taxon>Eukaryota</taxon>
        <taxon>Metazoa</taxon>
        <taxon>Cnidaria</taxon>
        <taxon>Anthozoa</taxon>
        <taxon>Hexacorallia</taxon>
        <taxon>Scleractinia</taxon>
        <taxon>Astrocoeniina</taxon>
        <taxon>Pocilloporidae</taxon>
        <taxon>Pocillopora</taxon>
    </lineage>
</organism>
<protein>
    <submittedName>
        <fullName evidence="1">Uncharacterized protein</fullName>
    </submittedName>
</protein>
<sequence>SESDPFQFAILIQRRFALNSPHERLEGEGKLQHTSVDIPLSPVRHLLRNGYSNLPAGCNHRRCTPTLPVRICSPTKIPGLASQYDDQRKGRETKSLGQMAERKETPINRRVIQVSRNQTLKQVYDLGHRRPFLGIAIP</sequence>
<evidence type="ECO:0000313" key="1">
    <source>
        <dbReference type="EMBL" id="RMX51118.1"/>
    </source>
</evidence>
<dbReference type="EMBL" id="RCHS01001819">
    <property type="protein sequence ID" value="RMX51118.1"/>
    <property type="molecule type" value="Genomic_DNA"/>
</dbReference>
<accession>A0A3M6UCF9</accession>
<comment type="caution">
    <text evidence="1">The sequence shown here is derived from an EMBL/GenBank/DDBJ whole genome shotgun (WGS) entry which is preliminary data.</text>
</comment>
<feature type="non-terminal residue" evidence="1">
    <location>
        <position position="1"/>
    </location>
</feature>
<name>A0A3M6UCF9_POCDA</name>
<dbReference type="Proteomes" id="UP000275408">
    <property type="component" value="Unassembled WGS sequence"/>
</dbReference>
<evidence type="ECO:0000313" key="2">
    <source>
        <dbReference type="Proteomes" id="UP000275408"/>
    </source>
</evidence>
<gene>
    <name evidence="1" type="ORF">pdam_00020550</name>
</gene>
<dbReference type="AlphaFoldDB" id="A0A3M6UCF9"/>
<reference evidence="1 2" key="1">
    <citation type="journal article" date="2018" name="Sci. Rep.">
        <title>Comparative analysis of the Pocillopora damicornis genome highlights role of immune system in coral evolution.</title>
        <authorList>
            <person name="Cunning R."/>
            <person name="Bay R.A."/>
            <person name="Gillette P."/>
            <person name="Baker A.C."/>
            <person name="Traylor-Knowles N."/>
        </authorList>
    </citation>
    <scope>NUCLEOTIDE SEQUENCE [LARGE SCALE GENOMIC DNA]</scope>
    <source>
        <strain evidence="1">RSMAS</strain>
        <tissue evidence="1">Whole animal</tissue>
    </source>
</reference>
<proteinExistence type="predicted"/>
<keyword evidence="2" id="KW-1185">Reference proteome</keyword>